<dbReference type="Gene3D" id="1.20.120.20">
    <property type="entry name" value="Apolipoprotein"/>
    <property type="match status" value="1"/>
</dbReference>
<keyword evidence="5" id="KW-1185">Reference proteome</keyword>
<feature type="coiled-coil region" evidence="1">
    <location>
        <begin position="540"/>
        <end position="567"/>
    </location>
</feature>
<dbReference type="InterPro" id="IPR008520">
    <property type="entry name" value="DUF802"/>
</dbReference>
<feature type="domain" description="DUF802" evidence="3">
    <location>
        <begin position="427"/>
        <end position="474"/>
    </location>
</feature>
<dbReference type="RefSeq" id="WP_228234464.1">
    <property type="nucleotide sequence ID" value="NZ_ARXL01000008.1"/>
</dbReference>
<evidence type="ECO:0000256" key="2">
    <source>
        <dbReference type="SAM" id="Phobius"/>
    </source>
</evidence>
<feature type="transmembrane region" description="Helical" evidence="2">
    <location>
        <begin position="26"/>
        <end position="50"/>
    </location>
</feature>
<protein>
    <submittedName>
        <fullName evidence="4">DUF802 domain-containing protein</fullName>
    </submittedName>
</protein>
<proteinExistence type="predicted"/>
<accession>A0A9Q3UQK0</accession>
<feature type="transmembrane region" description="Helical" evidence="2">
    <location>
        <begin position="111"/>
        <end position="132"/>
    </location>
</feature>
<comment type="caution">
    <text evidence="4">The sequence shown here is derived from an EMBL/GenBank/DDBJ whole genome shotgun (WGS) entry which is preliminary data.</text>
</comment>
<reference evidence="4" key="1">
    <citation type="submission" date="2021-10" db="EMBL/GenBank/DDBJ databases">
        <title>The diversity and Nitrogen Metabolism of Culturable Nitrate-Utilizing Bacteria Within the Oxygen Minimum Zone of the Changjiang (Yangtze River)Estuary.</title>
        <authorList>
            <person name="Zhang D."/>
            <person name="Zheng J."/>
            <person name="Liu S."/>
            <person name="He W."/>
        </authorList>
    </citation>
    <scope>NUCLEOTIDE SEQUENCE</scope>
    <source>
        <strain evidence="4">FXH-223</strain>
    </source>
</reference>
<feature type="domain" description="DUF802" evidence="3">
    <location>
        <begin position="353"/>
        <end position="405"/>
    </location>
</feature>
<evidence type="ECO:0000313" key="5">
    <source>
        <dbReference type="Proteomes" id="UP001108027"/>
    </source>
</evidence>
<evidence type="ECO:0000313" key="4">
    <source>
        <dbReference type="EMBL" id="MCC4309694.1"/>
    </source>
</evidence>
<keyword evidence="1" id="KW-0175">Coiled coil</keyword>
<gene>
    <name evidence="4" type="ORF">LL252_14065</name>
</gene>
<dbReference type="Proteomes" id="UP001108027">
    <property type="component" value="Unassembled WGS sequence"/>
</dbReference>
<dbReference type="EMBL" id="JAJGNA010000020">
    <property type="protein sequence ID" value="MCC4309694.1"/>
    <property type="molecule type" value="Genomic_DNA"/>
</dbReference>
<name>A0A9Q3UQK0_9GAMM</name>
<keyword evidence="2" id="KW-0812">Transmembrane</keyword>
<dbReference type="SUPFAM" id="SSF58113">
    <property type="entry name" value="Apolipoprotein A-I"/>
    <property type="match status" value="1"/>
</dbReference>
<feature type="transmembrane region" description="Helical" evidence="2">
    <location>
        <begin position="152"/>
        <end position="178"/>
    </location>
</feature>
<evidence type="ECO:0000259" key="3">
    <source>
        <dbReference type="Pfam" id="PF05650"/>
    </source>
</evidence>
<keyword evidence="2" id="KW-0472">Membrane</keyword>
<organism evidence="4 5">
    <name type="scientific">Alloalcanivorax marinus</name>
    <dbReference type="NCBI Taxonomy" id="1177169"/>
    <lineage>
        <taxon>Bacteria</taxon>
        <taxon>Pseudomonadati</taxon>
        <taxon>Pseudomonadota</taxon>
        <taxon>Gammaproteobacteria</taxon>
        <taxon>Oceanospirillales</taxon>
        <taxon>Alcanivoracaceae</taxon>
        <taxon>Alloalcanivorax</taxon>
    </lineage>
</organism>
<dbReference type="AlphaFoldDB" id="A0A9Q3UQK0"/>
<keyword evidence="2" id="KW-1133">Transmembrane helix</keyword>
<evidence type="ECO:0000256" key="1">
    <source>
        <dbReference type="SAM" id="Coils"/>
    </source>
</evidence>
<dbReference type="Pfam" id="PF05650">
    <property type="entry name" value="DUF802"/>
    <property type="match status" value="2"/>
</dbReference>
<sequence length="763" mass="83012">MTRFLFALAFFLGAAAVLWVGLGFVAGPPVALLATALIALVYGFGFLELLRFRRATDQLRDTLRSTPCDEQSLGGWLASLPADLRGPVRRRVEGEPAALPGPMLTPYLSGLLVMLGLLGTFVGMTVTLQGAVTALDGGSDLQAIQSALAAPIAGLSLAFGTSIAGVAASAMLGLGATLCRRERLLVGRDLDGKISRDLRPFSLKQQQRDAFQALRDQSQAFPAVVEQLRALTERLDGQSERLAGTLTDNQRDFHERIGGEYQTLARAVGDSLQRHLADGARQAAEGMRPVMEDAMAGLREQAERTHQRLGELTEQQLAGLAERFQATTEGAAGHWQKGLADARDAQDRQLARLAERFEQVTAGLGDTWRDGLAEQNQRHSEQGERLSRALEATAAQLRQDNEALVSHAREQQARFTEQHREQLQSTAEHFAARTDEAAGHWRTALEEQQRQGSALIAELAAALEAHDRRFQDSAEHWQAAQRDGLEGQRRQQDALLQALDTGLQRHQDAFQRTTGELLDGQRQGLDALLADTGEALAALRDQEAQRAEAATQRLADLEATAARHLTDLGTALEAPLARLIETASETPKAAAEVIARLREEMARSGERDNELLEERHRLMHELDALLTTQRETAEAQRQAVEALIQDAGGALRDVSDTFGAQVERQSARLDSLAGDLGEGARDVASLSDAFGTAVNLFGESNDKLLDTLQRIETALEQSASRHDEQLAYYVEQAREVIDLSLAAQKDVIEALGQARPDDGDGAR</sequence>